<dbReference type="EMBL" id="DVHI01000064">
    <property type="protein sequence ID" value="HIR62895.1"/>
    <property type="molecule type" value="Genomic_DNA"/>
</dbReference>
<evidence type="ECO:0000313" key="1">
    <source>
        <dbReference type="EMBL" id="HIR62895.1"/>
    </source>
</evidence>
<accession>A0A9D1E137</accession>
<name>A0A9D1E137_9BACT</name>
<organism evidence="1 2">
    <name type="scientific">Candidatus Coprenecus avistercoris</name>
    <dbReference type="NCBI Taxonomy" id="2840730"/>
    <lineage>
        <taxon>Bacteria</taxon>
        <taxon>Pseudomonadati</taxon>
        <taxon>Bacteroidota</taxon>
        <taxon>Bacteroidia</taxon>
        <taxon>Bacteroidales</taxon>
        <taxon>Rikenellaceae</taxon>
        <taxon>Rikenellaceae incertae sedis</taxon>
        <taxon>Candidatus Coprenecus</taxon>
    </lineage>
</organism>
<comment type="caution">
    <text evidence="1">The sequence shown here is derived from an EMBL/GenBank/DDBJ whole genome shotgun (WGS) entry which is preliminary data.</text>
</comment>
<evidence type="ECO:0000313" key="2">
    <source>
        <dbReference type="Proteomes" id="UP000886744"/>
    </source>
</evidence>
<dbReference type="Proteomes" id="UP000886744">
    <property type="component" value="Unassembled WGS sequence"/>
</dbReference>
<proteinExistence type="predicted"/>
<gene>
    <name evidence="1" type="ORF">IAC94_05175</name>
</gene>
<protein>
    <submittedName>
        <fullName evidence="1">Uncharacterized protein</fullName>
    </submittedName>
</protein>
<sequence length="120" mass="13565">MKFISSTDLKNWASTNSARENLPELIKRLIYANITDIKNILKISFPSGDAISMPGWDGTLECAENIFTIEKGTSLWECGTDKNIDKKADSDYNKRTRNQLGMDPKSSTFVFVTPRIWNNA</sequence>
<reference evidence="1" key="2">
    <citation type="journal article" date="2021" name="PeerJ">
        <title>Extensive microbial diversity within the chicken gut microbiome revealed by metagenomics and culture.</title>
        <authorList>
            <person name="Gilroy R."/>
            <person name="Ravi A."/>
            <person name="Getino M."/>
            <person name="Pursley I."/>
            <person name="Horton D.L."/>
            <person name="Alikhan N.F."/>
            <person name="Baker D."/>
            <person name="Gharbi K."/>
            <person name="Hall N."/>
            <person name="Watson M."/>
            <person name="Adriaenssens E.M."/>
            <person name="Foster-Nyarko E."/>
            <person name="Jarju S."/>
            <person name="Secka A."/>
            <person name="Antonio M."/>
            <person name="Oren A."/>
            <person name="Chaudhuri R.R."/>
            <person name="La Ragione R."/>
            <person name="Hildebrand F."/>
            <person name="Pallen M.J."/>
        </authorList>
    </citation>
    <scope>NUCLEOTIDE SEQUENCE</scope>
    <source>
        <strain evidence="1">ChiHjej13B12-12457</strain>
    </source>
</reference>
<dbReference type="AlphaFoldDB" id="A0A9D1E137"/>
<feature type="non-terminal residue" evidence="1">
    <location>
        <position position="120"/>
    </location>
</feature>
<reference evidence="1" key="1">
    <citation type="submission" date="2020-10" db="EMBL/GenBank/DDBJ databases">
        <authorList>
            <person name="Gilroy R."/>
        </authorList>
    </citation>
    <scope>NUCLEOTIDE SEQUENCE</scope>
    <source>
        <strain evidence="1">ChiHjej13B12-12457</strain>
    </source>
</reference>